<sequence length="492" mass="54857">MLWGPLNGRGSFYYSRGVGYGVLIPSAKAAVPLELQLLPQWFKRLGYNTHMVGKWHLGYKSVEYTPTWRGFDSFFGYYNGHMYYYNHTVPHTDGTCGLDLWRNVGRATQSVPELRGTYSTQAFTDEATRIIADHNPEEPLLLYLCYQAVHASCNDNKPEAPVEIVDNYAYITAYNRSLFAGALHAMDHSVGEVLSALQSRGMLADSVVVFTSDNGGGPLEDGLVGNAGNNWPLRGSKGDMWEGGMRTPAVLWYGRMNSCRPRRPLHQVMHIVDWAPTLYTAAGGDVSDLGDIDGKNLWEALTTFHDVGHEDMVLEIEGRNQAAAIIAGRFKLINRTDIPCQPHLNIRVPLPEGEPPRGLDLDDLMQSSQAWKAIQEATVHTDPRFWSFPRPNWRRDATITCGAYSEAAANFDPCESVFVFDIFRDPCELNNLAPSEPELRDALLTKLAVYRVALSPRPSNDEVDERGNPLNYGCTFSPWENVEPSPSTACSC</sequence>
<protein>
    <submittedName>
        <fullName evidence="1">Uncharacterized protein</fullName>
    </submittedName>
</protein>
<gene>
    <name evidence="1" type="ORF">HPB50_004516</name>
</gene>
<dbReference type="EMBL" id="CM023487">
    <property type="protein sequence ID" value="KAH6925389.1"/>
    <property type="molecule type" value="Genomic_DNA"/>
</dbReference>
<comment type="caution">
    <text evidence="1">The sequence shown here is derived from an EMBL/GenBank/DDBJ whole genome shotgun (WGS) entry which is preliminary data.</text>
</comment>
<proteinExistence type="predicted"/>
<dbReference type="Proteomes" id="UP000821845">
    <property type="component" value="Chromosome 7"/>
</dbReference>
<organism evidence="1 2">
    <name type="scientific">Hyalomma asiaticum</name>
    <name type="common">Tick</name>
    <dbReference type="NCBI Taxonomy" id="266040"/>
    <lineage>
        <taxon>Eukaryota</taxon>
        <taxon>Metazoa</taxon>
        <taxon>Ecdysozoa</taxon>
        <taxon>Arthropoda</taxon>
        <taxon>Chelicerata</taxon>
        <taxon>Arachnida</taxon>
        <taxon>Acari</taxon>
        <taxon>Parasitiformes</taxon>
        <taxon>Ixodida</taxon>
        <taxon>Ixodoidea</taxon>
        <taxon>Ixodidae</taxon>
        <taxon>Hyalomminae</taxon>
        <taxon>Hyalomma</taxon>
    </lineage>
</organism>
<evidence type="ECO:0000313" key="2">
    <source>
        <dbReference type="Proteomes" id="UP000821845"/>
    </source>
</evidence>
<keyword evidence="2" id="KW-1185">Reference proteome</keyword>
<evidence type="ECO:0000313" key="1">
    <source>
        <dbReference type="EMBL" id="KAH6925389.1"/>
    </source>
</evidence>
<name>A0ACB7RY01_HYAAI</name>
<reference evidence="1" key="1">
    <citation type="submission" date="2020-05" db="EMBL/GenBank/DDBJ databases">
        <title>Large-scale comparative analyses of tick genomes elucidate their genetic diversity and vector capacities.</title>
        <authorList>
            <person name="Jia N."/>
            <person name="Wang J."/>
            <person name="Shi W."/>
            <person name="Du L."/>
            <person name="Sun Y."/>
            <person name="Zhan W."/>
            <person name="Jiang J."/>
            <person name="Wang Q."/>
            <person name="Zhang B."/>
            <person name="Ji P."/>
            <person name="Sakyi L.B."/>
            <person name="Cui X."/>
            <person name="Yuan T."/>
            <person name="Jiang B."/>
            <person name="Yang W."/>
            <person name="Lam T.T.-Y."/>
            <person name="Chang Q."/>
            <person name="Ding S."/>
            <person name="Wang X."/>
            <person name="Zhu J."/>
            <person name="Ruan X."/>
            <person name="Zhao L."/>
            <person name="Wei J."/>
            <person name="Que T."/>
            <person name="Du C."/>
            <person name="Cheng J."/>
            <person name="Dai P."/>
            <person name="Han X."/>
            <person name="Huang E."/>
            <person name="Gao Y."/>
            <person name="Liu J."/>
            <person name="Shao H."/>
            <person name="Ye R."/>
            <person name="Li L."/>
            <person name="Wei W."/>
            <person name="Wang X."/>
            <person name="Wang C."/>
            <person name="Yang T."/>
            <person name="Huo Q."/>
            <person name="Li W."/>
            <person name="Guo W."/>
            <person name="Chen H."/>
            <person name="Zhou L."/>
            <person name="Ni X."/>
            <person name="Tian J."/>
            <person name="Zhou Y."/>
            <person name="Sheng Y."/>
            <person name="Liu T."/>
            <person name="Pan Y."/>
            <person name="Xia L."/>
            <person name="Li J."/>
            <person name="Zhao F."/>
            <person name="Cao W."/>
        </authorList>
    </citation>
    <scope>NUCLEOTIDE SEQUENCE</scope>
    <source>
        <strain evidence="1">Hyas-2018</strain>
    </source>
</reference>
<accession>A0ACB7RY01</accession>